<dbReference type="Proteomes" id="UP000030129">
    <property type="component" value="Unassembled WGS sequence"/>
</dbReference>
<dbReference type="eggNOG" id="COG1595">
    <property type="taxonomic scope" value="Bacteria"/>
</dbReference>
<evidence type="ECO:0000313" key="1">
    <source>
        <dbReference type="EMBL" id="KGO81493.1"/>
    </source>
</evidence>
<evidence type="ECO:0008006" key="3">
    <source>
        <dbReference type="Google" id="ProtNLM"/>
    </source>
</evidence>
<dbReference type="RefSeq" id="WP_035132762.1">
    <property type="nucleotide sequence ID" value="NZ_JRLV01000007.1"/>
</dbReference>
<dbReference type="AlphaFoldDB" id="A0A0A2LQI2"/>
<evidence type="ECO:0000313" key="2">
    <source>
        <dbReference type="Proteomes" id="UP000030129"/>
    </source>
</evidence>
<organism evidence="1 2">
    <name type="scientific">Flavobacterium beibuense F44-8</name>
    <dbReference type="NCBI Taxonomy" id="1406840"/>
    <lineage>
        <taxon>Bacteria</taxon>
        <taxon>Pseudomonadati</taxon>
        <taxon>Bacteroidota</taxon>
        <taxon>Flavobacteriia</taxon>
        <taxon>Flavobacteriales</taxon>
        <taxon>Flavobacteriaceae</taxon>
        <taxon>Flavobacterium</taxon>
    </lineage>
</organism>
<name>A0A0A2LQI2_9FLAO</name>
<protein>
    <recommendedName>
        <fullName evidence="3">RNA polymerase subunit sigma-70</fullName>
    </recommendedName>
</protein>
<dbReference type="InterPro" id="IPR013325">
    <property type="entry name" value="RNA_pol_sigma_r2"/>
</dbReference>
<dbReference type="SUPFAM" id="SSF88946">
    <property type="entry name" value="Sigma2 domain of RNA polymerase sigma factors"/>
    <property type="match status" value="1"/>
</dbReference>
<comment type="caution">
    <text evidence="1">The sequence shown here is derived from an EMBL/GenBank/DDBJ whole genome shotgun (WGS) entry which is preliminary data.</text>
</comment>
<reference evidence="1 2" key="1">
    <citation type="submission" date="2013-09" db="EMBL/GenBank/DDBJ databases">
        <authorList>
            <person name="Zeng Z."/>
            <person name="Chen C."/>
        </authorList>
    </citation>
    <scope>NUCLEOTIDE SEQUENCE [LARGE SCALE GENOMIC DNA]</scope>
    <source>
        <strain evidence="1 2">F44-8</strain>
    </source>
</reference>
<dbReference type="GO" id="GO:0006352">
    <property type="term" value="P:DNA-templated transcription initiation"/>
    <property type="evidence" value="ECO:0007669"/>
    <property type="project" value="InterPro"/>
</dbReference>
<sequence>MAINNPTIPRAELLEALYIKAFPAVARYVAKRGGTPDEAKDVFHDTLVVYMEHIHNGREVPGNEQAYIMGISKHLWSKRFDEVTRMYNGDIPFADIDDNYTEAATPKLMHLLSTTGKKCMDLLSAFYYEKLDAEKLAQRFGFSGGRSATVQKHKCLEKVKETVKQKSLQYEDFME</sequence>
<dbReference type="GO" id="GO:0003700">
    <property type="term" value="F:DNA-binding transcription factor activity"/>
    <property type="evidence" value="ECO:0007669"/>
    <property type="project" value="InterPro"/>
</dbReference>
<dbReference type="EMBL" id="JRLV01000007">
    <property type="protein sequence ID" value="KGO81493.1"/>
    <property type="molecule type" value="Genomic_DNA"/>
</dbReference>
<accession>A0A0A2LQI2</accession>
<proteinExistence type="predicted"/>
<gene>
    <name evidence="1" type="ORF">Q763_07545</name>
</gene>
<dbReference type="Gene3D" id="1.10.1740.10">
    <property type="match status" value="1"/>
</dbReference>
<keyword evidence="2" id="KW-1185">Reference proteome</keyword>
<dbReference type="STRING" id="1406840.Q763_07545"/>